<accession>A0ABZ0P9B2</accession>
<name>A0ABZ0P9B2_CERBT</name>
<gene>
    <name evidence="2" type="ORF">RHO25_013139</name>
</gene>
<dbReference type="RefSeq" id="XP_065459724.1">
    <property type="nucleotide sequence ID" value="XM_065603652.1"/>
</dbReference>
<dbReference type="Proteomes" id="UP001302367">
    <property type="component" value="Chromosome 9"/>
</dbReference>
<keyword evidence="3" id="KW-1185">Reference proteome</keyword>
<feature type="compositionally biased region" description="Polar residues" evidence="1">
    <location>
        <begin position="1"/>
        <end position="10"/>
    </location>
</feature>
<feature type="compositionally biased region" description="Basic and acidic residues" evidence="1">
    <location>
        <begin position="11"/>
        <end position="28"/>
    </location>
</feature>
<evidence type="ECO:0000313" key="3">
    <source>
        <dbReference type="Proteomes" id="UP001302367"/>
    </source>
</evidence>
<dbReference type="GeneID" id="90644928"/>
<evidence type="ECO:0000256" key="1">
    <source>
        <dbReference type="SAM" id="MobiDB-lite"/>
    </source>
</evidence>
<evidence type="ECO:0000313" key="2">
    <source>
        <dbReference type="EMBL" id="WPB08473.1"/>
    </source>
</evidence>
<evidence type="ECO:0008006" key="4">
    <source>
        <dbReference type="Google" id="ProtNLM"/>
    </source>
</evidence>
<protein>
    <recommendedName>
        <fullName evidence="4">JmjC domain-containing protein</fullName>
    </recommendedName>
</protein>
<sequence length="284" mass="32105">MESPLISETSLEIKDEPGHEDSKAEDAVSRLSLNPEDDLTYVIERVGYFDVASALRSSSMTPPEHCSPEVHQLWTDLGGLPRLLPSSMLFPGTSTIPERELYVECMRLDEFQLLRGSEQVVADSEEEKRRLLEELAYDYRHEEPVAEQYSAVFRLEEGYTLCIPPLQDDLIAKVDHHTSVSLRSHGDLTDVQFDRKSCVLFWPVGNTRSIMFLWPSTQYNLEKVQERSGKDGRLPFCCEELMGGLVAVLHTTEALRIRPGTIYTILTVSGGFTMSRSYVDARGV</sequence>
<reference evidence="2 3" key="1">
    <citation type="submission" date="2023-09" db="EMBL/GenBank/DDBJ databases">
        <title>Complete-Gapless Cercospora beticola genome.</title>
        <authorList>
            <person name="Wyatt N.A."/>
            <person name="Spanner R.E."/>
            <person name="Bolton M.D."/>
        </authorList>
    </citation>
    <scope>NUCLEOTIDE SEQUENCE [LARGE SCALE GENOMIC DNA]</scope>
    <source>
        <strain evidence="2">Cb09-40</strain>
    </source>
</reference>
<dbReference type="EMBL" id="CP134192">
    <property type="protein sequence ID" value="WPB08473.1"/>
    <property type="molecule type" value="Genomic_DNA"/>
</dbReference>
<organism evidence="2 3">
    <name type="scientific">Cercospora beticola</name>
    <name type="common">Sugarbeet leaf spot fungus</name>
    <dbReference type="NCBI Taxonomy" id="122368"/>
    <lineage>
        <taxon>Eukaryota</taxon>
        <taxon>Fungi</taxon>
        <taxon>Dikarya</taxon>
        <taxon>Ascomycota</taxon>
        <taxon>Pezizomycotina</taxon>
        <taxon>Dothideomycetes</taxon>
        <taxon>Dothideomycetidae</taxon>
        <taxon>Mycosphaerellales</taxon>
        <taxon>Mycosphaerellaceae</taxon>
        <taxon>Cercospora</taxon>
    </lineage>
</organism>
<feature type="region of interest" description="Disordered" evidence="1">
    <location>
        <begin position="1"/>
        <end position="28"/>
    </location>
</feature>
<proteinExistence type="predicted"/>